<name>A0A918MGD9_9ACTN</name>
<proteinExistence type="predicted"/>
<sequence>MDQDIIDVARILRRHLPELVGDEAGTYDNEIKDLLAQARDGMDVSDEIMAILTRPKVKEWTKQSFKYHRTLSFPATPEPVTARRPDQTDRRIYYPPAPLSDPVLSGKDEHPVLHGEGTQPRKEARFVNVFVSRPGREGAVRELAVSTDYEVLLNIGLRLNASLLQEQEAAWPEELVPEGGVWLHAALLLDGMQQSVTVPLFLPPDGESFCCACEPGSGHSRECARRRWVRFAIKAPEQPATVRGELVIYYEAAAVVAIELELPVAEPGAAPKASVVGRLSTTFNDLGKLTRRTASLLVSSTSQRVVVNSVGFLDNPFAISAGAADTSALNAREALFDSHIKVRDGQLCSLYDSTFSKTNATYETDLRRLAREGAELYSRLFSSPSGDLTVAFSLPSLLRHEARLRGRPPVLQIVDDRFDEHAMLWSMVYDLPVGGDIDRYQPCPAVRAYGPEGTGTHIPPVCPWEDQHTDQGDVLCPYGFWGLSCIVEQPPTVHRDLETTVLRDPKEVAVLAAVGGSLDEHLATAHLDRLRAGPPTCGLSIATGTRVAGALGPEAMDIVYFYCHCGYDVRSDTAAADRYLDLGEVRMQPLDITNWARTEWDDPHWPRRRPLVILNGCHTAETTSGTLNSFVPAFTTWAGASGVLGTEVTLEQGLAGWAMEELLTRLLSGASIGEALHGTRWAMLRRGNVMGLAYTAYCLANLTLRPPKTSQE</sequence>
<dbReference type="EMBL" id="BMTD01000033">
    <property type="protein sequence ID" value="GGV28208.1"/>
    <property type="molecule type" value="Genomic_DNA"/>
</dbReference>
<reference evidence="2" key="1">
    <citation type="journal article" date="2014" name="Int. J. Syst. Evol. Microbiol.">
        <title>Complete genome sequence of Corynebacterium casei LMG S-19264T (=DSM 44701T), isolated from a smear-ripened cheese.</title>
        <authorList>
            <consortium name="US DOE Joint Genome Institute (JGI-PGF)"/>
            <person name="Walter F."/>
            <person name="Albersmeier A."/>
            <person name="Kalinowski J."/>
            <person name="Ruckert C."/>
        </authorList>
    </citation>
    <scope>NUCLEOTIDE SEQUENCE</scope>
    <source>
        <strain evidence="2">JCM 4369</strain>
    </source>
</reference>
<evidence type="ECO:0000313" key="2">
    <source>
        <dbReference type="EMBL" id="GGV28208.1"/>
    </source>
</evidence>
<keyword evidence="3" id="KW-1185">Reference proteome</keyword>
<feature type="domain" description="CHAT" evidence="1">
    <location>
        <begin position="543"/>
        <end position="686"/>
    </location>
</feature>
<dbReference type="AlphaFoldDB" id="A0A918MGD9"/>
<dbReference type="Proteomes" id="UP000618795">
    <property type="component" value="Unassembled WGS sequence"/>
</dbReference>
<dbReference type="RefSeq" id="WP_191878440.1">
    <property type="nucleotide sequence ID" value="NZ_BMTD01000033.1"/>
</dbReference>
<dbReference type="Pfam" id="PF12770">
    <property type="entry name" value="CHAT"/>
    <property type="match status" value="1"/>
</dbReference>
<organism evidence="2 3">
    <name type="scientific">Streptomyces filipinensis</name>
    <dbReference type="NCBI Taxonomy" id="66887"/>
    <lineage>
        <taxon>Bacteria</taxon>
        <taxon>Bacillati</taxon>
        <taxon>Actinomycetota</taxon>
        <taxon>Actinomycetes</taxon>
        <taxon>Kitasatosporales</taxon>
        <taxon>Streptomycetaceae</taxon>
        <taxon>Streptomyces</taxon>
    </lineage>
</organism>
<accession>A0A918MGD9</accession>
<evidence type="ECO:0000259" key="1">
    <source>
        <dbReference type="Pfam" id="PF12770"/>
    </source>
</evidence>
<evidence type="ECO:0000313" key="3">
    <source>
        <dbReference type="Proteomes" id="UP000618795"/>
    </source>
</evidence>
<dbReference type="InterPro" id="IPR024983">
    <property type="entry name" value="CHAT_dom"/>
</dbReference>
<comment type="caution">
    <text evidence="2">The sequence shown here is derived from an EMBL/GenBank/DDBJ whole genome shotgun (WGS) entry which is preliminary data.</text>
</comment>
<gene>
    <name evidence="2" type="ORF">GCM10010260_80790</name>
</gene>
<protein>
    <recommendedName>
        <fullName evidence="1">CHAT domain-containing protein</fullName>
    </recommendedName>
</protein>
<reference evidence="2" key="2">
    <citation type="submission" date="2020-09" db="EMBL/GenBank/DDBJ databases">
        <authorList>
            <person name="Sun Q."/>
            <person name="Ohkuma M."/>
        </authorList>
    </citation>
    <scope>NUCLEOTIDE SEQUENCE</scope>
    <source>
        <strain evidence="2">JCM 4369</strain>
    </source>
</reference>